<evidence type="ECO:0000256" key="2">
    <source>
        <dbReference type="ARBA" id="ARBA00023235"/>
    </source>
</evidence>
<proteinExistence type="inferred from homology"/>
<dbReference type="InterPro" id="IPR015942">
    <property type="entry name" value="Asp/Glu/hydantoin_racemase"/>
</dbReference>
<dbReference type="InterPro" id="IPR004380">
    <property type="entry name" value="Asp_race"/>
</dbReference>
<organism evidence="3 4">
    <name type="scientific">Sphingomonas taxi</name>
    <dbReference type="NCBI Taxonomy" id="1549858"/>
    <lineage>
        <taxon>Bacteria</taxon>
        <taxon>Pseudomonadati</taxon>
        <taxon>Pseudomonadota</taxon>
        <taxon>Alphaproteobacteria</taxon>
        <taxon>Sphingomonadales</taxon>
        <taxon>Sphingomonadaceae</taxon>
        <taxon>Sphingomonas</taxon>
    </lineage>
</organism>
<keyword evidence="2" id="KW-0413">Isomerase</keyword>
<dbReference type="Pfam" id="PF01177">
    <property type="entry name" value="Asp_Glu_race"/>
    <property type="match status" value="1"/>
</dbReference>
<dbReference type="EMBL" id="QFQI01000002">
    <property type="protein sequence ID" value="PZQ61951.1"/>
    <property type="molecule type" value="Genomic_DNA"/>
</dbReference>
<sequence length="233" mass="24987">MRTVGLIGGMSWESSAHYYRLINQGVRERCGGLHSAPLLLLSVDFAEIAALQHHGDWEALGQRMAVAATTLADAGAEAIVLCTNTVHKVADAIERAQPRPLLHIADPTGAAIVAAGLRRVGLLGTAFTMEQPFYREGLATRFALDVLVPAEADRADVHCIIYDELVRGVIVPESRDRCRRVIRRLVDEGAEAIILGCTEIMLLVEPADSPVALFDTTTLHAAAAVDFITAATG</sequence>
<reference evidence="3 4" key="1">
    <citation type="submission" date="2017-08" db="EMBL/GenBank/DDBJ databases">
        <title>Infants hospitalized years apart are colonized by the same room-sourced microbial strains.</title>
        <authorList>
            <person name="Brooks B."/>
            <person name="Olm M.R."/>
            <person name="Firek B.A."/>
            <person name="Baker R."/>
            <person name="Thomas B.C."/>
            <person name="Morowitz M.J."/>
            <person name="Banfield J.F."/>
        </authorList>
    </citation>
    <scope>NUCLEOTIDE SEQUENCE [LARGE SCALE GENOMIC DNA]</scope>
    <source>
        <strain evidence="3">S2_005_001_R1_22</strain>
    </source>
</reference>
<dbReference type="PANTHER" id="PTHR21198:SF7">
    <property type="entry name" value="ASPARTATE-GLUTAMATE RACEMASE FAMILY"/>
    <property type="match status" value="1"/>
</dbReference>
<dbReference type="Gene3D" id="3.40.50.1860">
    <property type="match status" value="2"/>
</dbReference>
<evidence type="ECO:0000313" key="3">
    <source>
        <dbReference type="EMBL" id="PZQ61951.1"/>
    </source>
</evidence>
<dbReference type="AlphaFoldDB" id="A0A2W5P842"/>
<gene>
    <name evidence="3" type="ORF">DI544_04915</name>
</gene>
<name>A0A2W5P842_9SPHN</name>
<dbReference type="NCBIfam" id="TIGR00035">
    <property type="entry name" value="asp_race"/>
    <property type="match status" value="1"/>
</dbReference>
<dbReference type="PANTHER" id="PTHR21198">
    <property type="entry name" value="GLUTAMATE RACEMASE"/>
    <property type="match status" value="1"/>
</dbReference>
<accession>A0A2W5P842</accession>
<comment type="caution">
    <text evidence="3">The sequence shown here is derived from an EMBL/GenBank/DDBJ whole genome shotgun (WGS) entry which is preliminary data.</text>
</comment>
<protein>
    <submittedName>
        <fullName evidence="3">Aspartate/glutamate racemase</fullName>
    </submittedName>
</protein>
<dbReference type="SUPFAM" id="SSF53681">
    <property type="entry name" value="Aspartate/glutamate racemase"/>
    <property type="match status" value="2"/>
</dbReference>
<evidence type="ECO:0000313" key="4">
    <source>
        <dbReference type="Proteomes" id="UP000249229"/>
    </source>
</evidence>
<dbReference type="Proteomes" id="UP000249229">
    <property type="component" value="Unassembled WGS sequence"/>
</dbReference>
<comment type="similarity">
    <text evidence="1">Belongs to the aspartate/glutamate racemases family.</text>
</comment>
<evidence type="ECO:0000256" key="1">
    <source>
        <dbReference type="ARBA" id="ARBA00007847"/>
    </source>
</evidence>
<dbReference type="InterPro" id="IPR001920">
    <property type="entry name" value="Asp/Glu_race"/>
</dbReference>
<dbReference type="GO" id="GO:0047661">
    <property type="term" value="F:amino-acid racemase activity"/>
    <property type="evidence" value="ECO:0007669"/>
    <property type="project" value="InterPro"/>
</dbReference>